<feature type="compositionally biased region" description="Basic and acidic residues" evidence="3">
    <location>
        <begin position="57"/>
        <end position="68"/>
    </location>
</feature>
<evidence type="ECO:0000313" key="5">
    <source>
        <dbReference type="Proteomes" id="UP000060487"/>
    </source>
</evidence>
<gene>
    <name evidence="4" type="ORF">ASN18_1429</name>
</gene>
<comment type="caution">
    <text evidence="4">The sequence shown here is derived from an EMBL/GenBank/DDBJ whole genome shotgun (WGS) entry which is preliminary data.</text>
</comment>
<name>A0ABR5SHF8_9BACT</name>
<dbReference type="Pfam" id="PF04966">
    <property type="entry name" value="OprB"/>
    <property type="match status" value="1"/>
</dbReference>
<evidence type="ECO:0000256" key="3">
    <source>
        <dbReference type="SAM" id="MobiDB-lite"/>
    </source>
</evidence>
<organism evidence="4 5">
    <name type="scientific">Candidatus Magnetominusculus xianensis</name>
    <dbReference type="NCBI Taxonomy" id="1748249"/>
    <lineage>
        <taxon>Bacteria</taxon>
        <taxon>Pseudomonadati</taxon>
        <taxon>Nitrospirota</taxon>
        <taxon>Nitrospiria</taxon>
        <taxon>Nitrospirales</taxon>
        <taxon>Nitrospiraceae</taxon>
        <taxon>Candidatus Magnetominusculus</taxon>
    </lineage>
</organism>
<evidence type="ECO:0000313" key="4">
    <source>
        <dbReference type="EMBL" id="KWT86957.1"/>
    </source>
</evidence>
<sequence>MLKNVVVALLAAASLILFPLSYSYASDSDAILKVLIKKGIISEAEYKDIMGELKDKHSAEEKEAKAEQQTHVPDNATNGADKIPEFLRGLGISGNVTMVGQATIGNKRNTPPGGDVTAGNIRAQIDVARPLGDDGTLFFRTQMGAGKGLKGTDRLSSFWGINDTAADSDSYVWIREAWYEHKFLDKKVALTVGKLDITRYFDTNAVANDENSQFLASGFVNNMAVEFPGYTAGTRLTISPVELIDVSLGWQPGDSSWDNIFNRPFLIAEVGLKPKINELQGNYRIYGWTNQIDHTEILDPTVTTDKGYGLGLSLDQQLTNYLTVFGRAGYQSPKIYNYDVALSGGLGLSGKIWQRDEDMLGIAYGTSMLSRDYKQALALQDIAGRNEHRVEAYYNVALNKYVVVGPDYQFITNALGYSDFKNVSVTGLRARIVF</sequence>
<feature type="compositionally biased region" description="Polar residues" evidence="3">
    <location>
        <begin position="69"/>
        <end position="78"/>
    </location>
</feature>
<reference evidence="4 5" key="1">
    <citation type="submission" date="2015-11" db="EMBL/GenBank/DDBJ databases">
        <authorList>
            <person name="Lin W."/>
        </authorList>
    </citation>
    <scope>NUCLEOTIDE SEQUENCE [LARGE SCALE GENOMIC DNA]</scope>
    <source>
        <strain evidence="4 5">HCH-1</strain>
    </source>
</reference>
<feature type="region of interest" description="Disordered" evidence="3">
    <location>
        <begin position="57"/>
        <end position="78"/>
    </location>
</feature>
<comment type="similarity">
    <text evidence="1 2">Belongs to the OprB family.</text>
</comment>
<dbReference type="Gene3D" id="2.40.160.180">
    <property type="entry name" value="Carbohydrate-selective porin OprB"/>
    <property type="match status" value="1"/>
</dbReference>
<dbReference type="InterPro" id="IPR052932">
    <property type="entry name" value="OprB_Porin"/>
</dbReference>
<feature type="signal peptide" evidence="2">
    <location>
        <begin position="1"/>
        <end position="25"/>
    </location>
</feature>
<feature type="chain" id="PRO_5044970894" evidence="2">
    <location>
        <begin position="26"/>
        <end position="434"/>
    </location>
</feature>
<proteinExistence type="inferred from homology"/>
<dbReference type="PANTHER" id="PTHR37944">
    <property type="entry name" value="PORIN B"/>
    <property type="match status" value="1"/>
</dbReference>
<protein>
    <submittedName>
        <fullName evidence="4">Membrane protein</fullName>
    </submittedName>
</protein>
<keyword evidence="2" id="KW-0732">Signal</keyword>
<dbReference type="PANTHER" id="PTHR37944:SF1">
    <property type="entry name" value="PORIN B"/>
    <property type="match status" value="1"/>
</dbReference>
<accession>A0ABR5SHF8</accession>
<dbReference type="RefSeq" id="WP_236861587.1">
    <property type="nucleotide sequence ID" value="NZ_LNQR01000054.1"/>
</dbReference>
<dbReference type="Proteomes" id="UP000060487">
    <property type="component" value="Unassembled WGS sequence"/>
</dbReference>
<evidence type="ECO:0000256" key="1">
    <source>
        <dbReference type="ARBA" id="ARBA00008769"/>
    </source>
</evidence>
<dbReference type="InterPro" id="IPR038673">
    <property type="entry name" value="OprB_sf"/>
</dbReference>
<dbReference type="InterPro" id="IPR007049">
    <property type="entry name" value="Carb-sel_porin_OprB"/>
</dbReference>
<evidence type="ECO:0000256" key="2">
    <source>
        <dbReference type="RuleBase" id="RU363072"/>
    </source>
</evidence>
<keyword evidence="5" id="KW-1185">Reference proteome</keyword>
<dbReference type="EMBL" id="LNQR01000054">
    <property type="protein sequence ID" value="KWT86957.1"/>
    <property type="molecule type" value="Genomic_DNA"/>
</dbReference>